<evidence type="ECO:0000256" key="1">
    <source>
        <dbReference type="SAM" id="MobiDB-lite"/>
    </source>
</evidence>
<accession>A0A069PRA3</accession>
<dbReference type="STRING" id="60547.GCA_000751215_06216"/>
<gene>
    <name evidence="2" type="ORF">BG61_40455</name>
</gene>
<organism evidence="2 3">
    <name type="scientific">Caballeronia glathei</name>
    <dbReference type="NCBI Taxonomy" id="60547"/>
    <lineage>
        <taxon>Bacteria</taxon>
        <taxon>Pseudomonadati</taxon>
        <taxon>Pseudomonadota</taxon>
        <taxon>Betaproteobacteria</taxon>
        <taxon>Burkholderiales</taxon>
        <taxon>Burkholderiaceae</taxon>
        <taxon>Caballeronia</taxon>
    </lineage>
</organism>
<evidence type="ECO:0000313" key="2">
    <source>
        <dbReference type="EMBL" id="KDR43248.1"/>
    </source>
</evidence>
<reference evidence="2 3" key="1">
    <citation type="submission" date="2014-03" db="EMBL/GenBank/DDBJ databases">
        <title>Draft Genome Sequences of Four Burkholderia Strains.</title>
        <authorList>
            <person name="Liu X.Y."/>
            <person name="Li C.X."/>
            <person name="Xu J.H."/>
        </authorList>
    </citation>
    <scope>NUCLEOTIDE SEQUENCE [LARGE SCALE GENOMIC DNA]</scope>
    <source>
        <strain evidence="2 3">DSM 50014</strain>
    </source>
</reference>
<comment type="caution">
    <text evidence="2">The sequence shown here is derived from an EMBL/GenBank/DDBJ whole genome shotgun (WGS) entry which is preliminary data.</text>
</comment>
<dbReference type="Proteomes" id="UP000027466">
    <property type="component" value="Unassembled WGS sequence"/>
</dbReference>
<dbReference type="AlphaFoldDB" id="A0A069PRA3"/>
<dbReference type="EMBL" id="JFHC01000009">
    <property type="protein sequence ID" value="KDR43248.1"/>
    <property type="molecule type" value="Genomic_DNA"/>
</dbReference>
<evidence type="ECO:0000313" key="3">
    <source>
        <dbReference type="Proteomes" id="UP000027466"/>
    </source>
</evidence>
<protein>
    <submittedName>
        <fullName evidence="2">Uncharacterized protein</fullName>
    </submittedName>
</protein>
<sequence length="166" mass="17495">MAARGSRKAGAAPGRTARGSLFSLAERQVIALYDAGVLSPAVLQHVIAAYAGRDVDWHEEARERSVDHHSVHEVVVLTMMPGRALRQAQKDFLSVVGHLMGSSADAAAASSVEAEDDDALLSQLSSGMAGSEPGTRSRERPEAATRQSPGFNPLVQAKALRRAGKA</sequence>
<keyword evidence="3" id="KW-1185">Reference proteome</keyword>
<feature type="region of interest" description="Disordered" evidence="1">
    <location>
        <begin position="122"/>
        <end position="166"/>
    </location>
</feature>
<proteinExistence type="predicted"/>
<name>A0A069PRA3_9BURK</name>